<evidence type="ECO:0000313" key="3">
    <source>
        <dbReference type="Proteomes" id="UP000605846"/>
    </source>
</evidence>
<dbReference type="InterPro" id="IPR029069">
    <property type="entry name" value="HotDog_dom_sf"/>
</dbReference>
<dbReference type="InterPro" id="IPR006683">
    <property type="entry name" value="Thioestr_dom"/>
</dbReference>
<proteinExistence type="predicted"/>
<protein>
    <recommendedName>
        <fullName evidence="1">Thioesterase domain-containing protein</fullName>
    </recommendedName>
</protein>
<reference evidence="2" key="1">
    <citation type="submission" date="2020-01" db="EMBL/GenBank/DDBJ databases">
        <title>Genome Sequencing of Three Apophysomyces-Like Fungal Strains Confirms a Novel Fungal Genus in the Mucoromycota with divergent Burkholderia-like Endosymbiotic Bacteria.</title>
        <authorList>
            <person name="Stajich J.E."/>
            <person name="Macias A.M."/>
            <person name="Carter-House D."/>
            <person name="Lovett B."/>
            <person name="Kasson L.R."/>
            <person name="Berry K."/>
            <person name="Grigoriev I."/>
            <person name="Chang Y."/>
            <person name="Spatafora J."/>
            <person name="Kasson M.T."/>
        </authorList>
    </citation>
    <scope>NUCLEOTIDE SEQUENCE</scope>
    <source>
        <strain evidence="2">NRRL A-21654</strain>
    </source>
</reference>
<dbReference type="SUPFAM" id="SSF54637">
    <property type="entry name" value="Thioesterase/thiol ester dehydrase-isomerase"/>
    <property type="match status" value="1"/>
</dbReference>
<dbReference type="Pfam" id="PF03061">
    <property type="entry name" value="4HBT"/>
    <property type="match status" value="1"/>
</dbReference>
<gene>
    <name evidence="2" type="ORF">EC973_003966</name>
</gene>
<comment type="caution">
    <text evidence="2">The sequence shown here is derived from an EMBL/GenBank/DDBJ whole genome shotgun (WGS) entry which is preliminary data.</text>
</comment>
<dbReference type="Gene3D" id="3.10.129.10">
    <property type="entry name" value="Hotdog Thioesterase"/>
    <property type="match status" value="1"/>
</dbReference>
<organism evidence="2 3">
    <name type="scientific">Apophysomyces ossiformis</name>
    <dbReference type="NCBI Taxonomy" id="679940"/>
    <lineage>
        <taxon>Eukaryota</taxon>
        <taxon>Fungi</taxon>
        <taxon>Fungi incertae sedis</taxon>
        <taxon>Mucoromycota</taxon>
        <taxon>Mucoromycotina</taxon>
        <taxon>Mucoromycetes</taxon>
        <taxon>Mucorales</taxon>
        <taxon>Mucorineae</taxon>
        <taxon>Mucoraceae</taxon>
        <taxon>Apophysomyces</taxon>
    </lineage>
</organism>
<evidence type="ECO:0000259" key="1">
    <source>
        <dbReference type="Pfam" id="PF03061"/>
    </source>
</evidence>
<dbReference type="EMBL" id="JABAYA010000227">
    <property type="protein sequence ID" value="KAF7721898.1"/>
    <property type="molecule type" value="Genomic_DNA"/>
</dbReference>
<dbReference type="PANTHER" id="PTHR47260">
    <property type="entry name" value="UPF0644 PROTEIN PB2B4.06"/>
    <property type="match status" value="1"/>
</dbReference>
<feature type="domain" description="Thioesterase" evidence="1">
    <location>
        <begin position="115"/>
        <end position="179"/>
    </location>
</feature>
<dbReference type="AlphaFoldDB" id="A0A8H7BL32"/>
<dbReference type="PANTHER" id="PTHR47260:SF1">
    <property type="entry name" value="UPF0644 PROTEIN PB2B4.06"/>
    <property type="match status" value="1"/>
</dbReference>
<accession>A0A8H7BL32</accession>
<evidence type="ECO:0000313" key="2">
    <source>
        <dbReference type="EMBL" id="KAF7721898.1"/>
    </source>
</evidence>
<dbReference type="OrthoDB" id="506431at2759"/>
<dbReference type="CDD" id="cd03443">
    <property type="entry name" value="PaaI_thioesterase"/>
    <property type="match status" value="1"/>
</dbReference>
<keyword evidence="3" id="KW-1185">Reference proteome</keyword>
<name>A0A8H7BL32_9FUNG</name>
<dbReference type="Proteomes" id="UP000605846">
    <property type="component" value="Unassembled WGS sequence"/>
</dbReference>
<sequence>MTILDSVIQDNQVCEPVTPPNGYVTEVQPDTSGSDQLHEEERSLPVVRELRESTQWHEVEAYKHLSDSARAHSLTATTLRGEGMIARRPLKFFNADKTECILICHLGKNLCGHDGIIHGGLLATLLDEHLAYVTLPHLPNFTGFTANLNVDYRRPVTSNQWVTVRGKLIKVDGRKAWAEAWIDDDQGVRLTEAKALYISPRAQGPKTDF</sequence>
<dbReference type="InterPro" id="IPR052061">
    <property type="entry name" value="PTE-AB_protein"/>
</dbReference>